<keyword evidence="2" id="KW-0732">Signal</keyword>
<protein>
    <submittedName>
        <fullName evidence="4">Uncharacterized protein (DUF305 family)</fullName>
    </submittedName>
</protein>
<dbReference type="Proteomes" id="UP001230426">
    <property type="component" value="Unassembled WGS sequence"/>
</dbReference>
<name>A0ABT9R943_9ACTN</name>
<evidence type="ECO:0000256" key="2">
    <source>
        <dbReference type="SAM" id="SignalP"/>
    </source>
</evidence>
<dbReference type="RefSeq" id="WP_306865322.1">
    <property type="nucleotide sequence ID" value="NZ_JAUSRB010000002.1"/>
</dbReference>
<dbReference type="Gene3D" id="1.20.1260.10">
    <property type="match status" value="1"/>
</dbReference>
<dbReference type="PROSITE" id="PS51257">
    <property type="entry name" value="PROKAR_LIPOPROTEIN"/>
    <property type="match status" value="1"/>
</dbReference>
<feature type="compositionally biased region" description="Low complexity" evidence="1">
    <location>
        <begin position="42"/>
        <end position="52"/>
    </location>
</feature>
<reference evidence="4 5" key="1">
    <citation type="submission" date="2023-07" db="EMBL/GenBank/DDBJ databases">
        <title>Sequencing the genomes of 1000 actinobacteria strains.</title>
        <authorList>
            <person name="Klenk H.-P."/>
        </authorList>
    </citation>
    <scope>NUCLEOTIDE SEQUENCE [LARGE SCALE GENOMIC DNA]</scope>
    <source>
        <strain evidence="4 5">DSM 44109</strain>
    </source>
</reference>
<evidence type="ECO:0000256" key="1">
    <source>
        <dbReference type="SAM" id="MobiDB-lite"/>
    </source>
</evidence>
<gene>
    <name evidence="4" type="ORF">J2S55_004924</name>
</gene>
<dbReference type="PANTHER" id="PTHR36933">
    <property type="entry name" value="SLL0788 PROTEIN"/>
    <property type="match status" value="1"/>
</dbReference>
<feature type="region of interest" description="Disordered" evidence="1">
    <location>
        <begin position="32"/>
        <end position="54"/>
    </location>
</feature>
<evidence type="ECO:0000313" key="4">
    <source>
        <dbReference type="EMBL" id="MDP9865658.1"/>
    </source>
</evidence>
<dbReference type="PANTHER" id="PTHR36933:SF1">
    <property type="entry name" value="SLL0788 PROTEIN"/>
    <property type="match status" value="1"/>
</dbReference>
<dbReference type="Pfam" id="PF03713">
    <property type="entry name" value="DUF305"/>
    <property type="match status" value="1"/>
</dbReference>
<dbReference type="EMBL" id="JAUSRB010000002">
    <property type="protein sequence ID" value="MDP9865658.1"/>
    <property type="molecule type" value="Genomic_DNA"/>
</dbReference>
<organism evidence="4 5">
    <name type="scientific">Streptosporangium brasiliense</name>
    <dbReference type="NCBI Taxonomy" id="47480"/>
    <lineage>
        <taxon>Bacteria</taxon>
        <taxon>Bacillati</taxon>
        <taxon>Actinomycetota</taxon>
        <taxon>Actinomycetes</taxon>
        <taxon>Streptosporangiales</taxon>
        <taxon>Streptosporangiaceae</taxon>
        <taxon>Streptosporangium</taxon>
    </lineage>
</organism>
<feature type="signal peptide" evidence="2">
    <location>
        <begin position="1"/>
        <end position="24"/>
    </location>
</feature>
<feature type="domain" description="DUF305" evidence="3">
    <location>
        <begin position="63"/>
        <end position="206"/>
    </location>
</feature>
<accession>A0ABT9R943</accession>
<comment type="caution">
    <text evidence="4">The sequence shown here is derived from an EMBL/GenBank/DDBJ whole genome shotgun (WGS) entry which is preliminary data.</text>
</comment>
<sequence length="209" mass="21384">MKRTALAALAVLGGLLLAGCGAHSIQELRGDASAGHGGAHAGHGAARTPGGTAVAGKDFNPADVMFLQMMTAHNGQGVELVRLAPVRTTRQEVRTLAAAIATTQEVEAASMAEQLIDWGRPIGAEPGEHAAHGGMPGVSKAEIAAVAGAAPADFEKKFLNMLIAQQDDAVQMARMEVSTGLNAEVKALAARIDASRTAQIKQILALLGQ</sequence>
<dbReference type="InterPro" id="IPR012347">
    <property type="entry name" value="Ferritin-like"/>
</dbReference>
<keyword evidence="5" id="KW-1185">Reference proteome</keyword>
<proteinExistence type="predicted"/>
<feature type="chain" id="PRO_5046116770" evidence="2">
    <location>
        <begin position="25"/>
        <end position="209"/>
    </location>
</feature>
<evidence type="ECO:0000259" key="3">
    <source>
        <dbReference type="Pfam" id="PF03713"/>
    </source>
</evidence>
<evidence type="ECO:0000313" key="5">
    <source>
        <dbReference type="Proteomes" id="UP001230426"/>
    </source>
</evidence>
<dbReference type="InterPro" id="IPR005183">
    <property type="entry name" value="DUF305_CopM-like"/>
</dbReference>